<organism evidence="2 3">
    <name type="scientific">Pontimicrobium aquaticum</name>
    <dbReference type="NCBI Taxonomy" id="2565367"/>
    <lineage>
        <taxon>Bacteria</taxon>
        <taxon>Pseudomonadati</taxon>
        <taxon>Bacteroidota</taxon>
        <taxon>Flavobacteriia</taxon>
        <taxon>Flavobacteriales</taxon>
        <taxon>Flavobacteriaceae</taxon>
        <taxon>Pontimicrobium</taxon>
    </lineage>
</organism>
<dbReference type="OrthoDB" id="1450824at2"/>
<keyword evidence="3" id="KW-1185">Reference proteome</keyword>
<comment type="caution">
    <text evidence="2">The sequence shown here is derived from an EMBL/GenBank/DDBJ whole genome shotgun (WGS) entry which is preliminary data.</text>
</comment>
<keyword evidence="1" id="KW-0812">Transmembrane</keyword>
<dbReference type="AlphaFoldDB" id="A0A4V5LQ43"/>
<feature type="transmembrane region" description="Helical" evidence="1">
    <location>
        <begin position="63"/>
        <end position="81"/>
    </location>
</feature>
<protein>
    <submittedName>
        <fullName evidence="2">Uncharacterized protein</fullName>
    </submittedName>
</protein>
<keyword evidence="1" id="KW-1133">Transmembrane helix</keyword>
<dbReference type="Proteomes" id="UP000307657">
    <property type="component" value="Unassembled WGS sequence"/>
</dbReference>
<dbReference type="EMBL" id="SUPL01000006">
    <property type="protein sequence ID" value="TJY33889.1"/>
    <property type="molecule type" value="Genomic_DNA"/>
</dbReference>
<keyword evidence="1" id="KW-0472">Membrane</keyword>
<gene>
    <name evidence="2" type="ORF">E5167_11225</name>
</gene>
<evidence type="ECO:0000313" key="3">
    <source>
        <dbReference type="Proteomes" id="UP000307657"/>
    </source>
</evidence>
<name>A0A4V5LQ43_9FLAO</name>
<accession>A0A4V5LQ43</accession>
<dbReference type="RefSeq" id="WP_136844118.1">
    <property type="nucleotide sequence ID" value="NZ_SUPL01000006.1"/>
</dbReference>
<evidence type="ECO:0000256" key="1">
    <source>
        <dbReference type="SAM" id="Phobius"/>
    </source>
</evidence>
<evidence type="ECO:0000313" key="2">
    <source>
        <dbReference type="EMBL" id="TJY33889.1"/>
    </source>
</evidence>
<proteinExistence type="predicted"/>
<sequence length="82" mass="9414">MASASLKYNRSLTGKRKFKNAKDLILKTSGKTKLEFKEVSSLELAKIKRKIRLDARKRVQRTIIAYISAVIITVLIIVYLVY</sequence>
<reference evidence="2 3" key="1">
    <citation type="submission" date="2019-04" db="EMBL/GenBank/DDBJ databases">
        <title>Lacinutrix sp. nov., isolated from marine water.</title>
        <authorList>
            <person name="Kim W."/>
        </authorList>
    </citation>
    <scope>NUCLEOTIDE SEQUENCE [LARGE SCALE GENOMIC DNA]</scope>
    <source>
        <strain evidence="2 3">CAU 1491</strain>
    </source>
</reference>